<dbReference type="InterPro" id="IPR001433">
    <property type="entry name" value="OxRdtase_FAD/NAD-bd"/>
</dbReference>
<dbReference type="GO" id="GO:0050660">
    <property type="term" value="F:flavin adenine dinucleotide binding"/>
    <property type="evidence" value="ECO:0007669"/>
    <property type="project" value="InterPro"/>
</dbReference>
<keyword evidence="3 11" id="KW-0285">Flavoprotein</keyword>
<evidence type="ECO:0000256" key="6">
    <source>
        <dbReference type="ARBA" id="ARBA00022827"/>
    </source>
</evidence>
<keyword evidence="8 12" id="KW-0408">Iron</keyword>
<feature type="binding site" evidence="12">
    <location>
        <position position="226"/>
    </location>
    <ligand>
        <name>[2Fe-2S] cluster</name>
        <dbReference type="ChEBI" id="CHEBI:190135"/>
    </ligand>
</feature>
<feature type="domain" description="FAD-binding FR-type" evidence="13">
    <location>
        <begin position="1"/>
        <end position="99"/>
    </location>
</feature>
<dbReference type="Pfam" id="PF10418">
    <property type="entry name" value="DHODB_Fe-S_bind"/>
    <property type="match status" value="1"/>
</dbReference>
<dbReference type="InterPro" id="IPR050353">
    <property type="entry name" value="PyrK_electron_transfer"/>
</dbReference>
<dbReference type="GO" id="GO:0006221">
    <property type="term" value="P:pyrimidine nucleotide biosynthetic process"/>
    <property type="evidence" value="ECO:0007669"/>
    <property type="project" value="InterPro"/>
</dbReference>
<evidence type="ECO:0000256" key="12">
    <source>
        <dbReference type="PIRSR" id="PIRSR006816-2"/>
    </source>
</evidence>
<keyword evidence="2" id="KW-0813">Transport</keyword>
<keyword evidence="4 12" id="KW-0001">2Fe-2S</keyword>
<protein>
    <submittedName>
        <fullName evidence="14">Dihydroorotate dehydrogenase electron transfer subunit</fullName>
    </submittedName>
</protein>
<dbReference type="SUPFAM" id="SSF63380">
    <property type="entry name" value="Riboflavin synthase domain-like"/>
    <property type="match status" value="1"/>
</dbReference>
<evidence type="ECO:0000256" key="8">
    <source>
        <dbReference type="ARBA" id="ARBA00023004"/>
    </source>
</evidence>
<dbReference type="InterPro" id="IPR037117">
    <property type="entry name" value="Dihydroorotate_DH_ele_sf"/>
</dbReference>
<evidence type="ECO:0000256" key="3">
    <source>
        <dbReference type="ARBA" id="ARBA00022630"/>
    </source>
</evidence>
<evidence type="ECO:0000256" key="5">
    <source>
        <dbReference type="ARBA" id="ARBA00022723"/>
    </source>
</evidence>
<evidence type="ECO:0000256" key="10">
    <source>
        <dbReference type="ARBA" id="ARBA00034078"/>
    </source>
</evidence>
<evidence type="ECO:0000259" key="13">
    <source>
        <dbReference type="PROSITE" id="PS51384"/>
    </source>
</evidence>
<keyword evidence="6 11" id="KW-0274">FAD</keyword>
<dbReference type="GO" id="GO:0016491">
    <property type="term" value="F:oxidoreductase activity"/>
    <property type="evidence" value="ECO:0007669"/>
    <property type="project" value="InterPro"/>
</dbReference>
<proteinExistence type="inferred from homology"/>
<dbReference type="Gene3D" id="2.10.240.10">
    <property type="entry name" value="Dihydroorotate dehydrogenase, electron transfer subunit"/>
    <property type="match status" value="1"/>
</dbReference>
<comment type="similarity">
    <text evidence="1">Belongs to the PyrK family.</text>
</comment>
<evidence type="ECO:0000256" key="9">
    <source>
        <dbReference type="ARBA" id="ARBA00023014"/>
    </source>
</evidence>
<dbReference type="EMBL" id="DSUT01000089">
    <property type="protein sequence ID" value="HGK28176.1"/>
    <property type="molecule type" value="Genomic_DNA"/>
</dbReference>
<dbReference type="GO" id="GO:0046872">
    <property type="term" value="F:metal ion binding"/>
    <property type="evidence" value="ECO:0007669"/>
    <property type="project" value="UniProtKB-KW"/>
</dbReference>
<comment type="cofactor">
    <cofactor evidence="12">
        <name>[2Fe-2S] cluster</name>
        <dbReference type="ChEBI" id="CHEBI:190135"/>
    </cofactor>
    <text evidence="12">Binds 1 [2Fe-2S] cluster per subunit.</text>
</comment>
<feature type="binding site" evidence="11">
    <location>
        <begin position="67"/>
        <end position="69"/>
    </location>
    <ligand>
        <name>FAD</name>
        <dbReference type="ChEBI" id="CHEBI:57692"/>
    </ligand>
</feature>
<dbReference type="InterPro" id="IPR039261">
    <property type="entry name" value="FNR_nucleotide-bd"/>
</dbReference>
<evidence type="ECO:0000256" key="11">
    <source>
        <dbReference type="PIRSR" id="PIRSR006816-1"/>
    </source>
</evidence>
<accession>A0A7C4GCZ5</accession>
<comment type="cofactor">
    <cofactor evidence="10">
        <name>[2Fe-2S] cluster</name>
        <dbReference type="ChEBI" id="CHEBI:190135"/>
    </cofactor>
</comment>
<dbReference type="PANTHER" id="PTHR43513:SF3">
    <property type="entry name" value="DIHYDROOROTATE DEHYDROGENASE B (NAD(+)), ELECTRON TRANSFER SUBUNIT-RELATED"/>
    <property type="match status" value="1"/>
</dbReference>
<gene>
    <name evidence="14" type="ORF">ENS41_04400</name>
</gene>
<dbReference type="Pfam" id="PF00175">
    <property type="entry name" value="NAD_binding_1"/>
    <property type="match status" value="1"/>
</dbReference>
<evidence type="ECO:0000256" key="1">
    <source>
        <dbReference type="ARBA" id="ARBA00006422"/>
    </source>
</evidence>
<evidence type="ECO:0000313" key="14">
    <source>
        <dbReference type="EMBL" id="HGK28176.1"/>
    </source>
</evidence>
<dbReference type="PIRSF" id="PIRSF006816">
    <property type="entry name" value="Cyc3_hyd_g"/>
    <property type="match status" value="1"/>
</dbReference>
<dbReference type="InterPro" id="IPR019480">
    <property type="entry name" value="Dihydroorotate_DH_Fe-S-bd"/>
</dbReference>
<organism evidence="14">
    <name type="scientific">candidate division WOR-3 bacterium</name>
    <dbReference type="NCBI Taxonomy" id="2052148"/>
    <lineage>
        <taxon>Bacteria</taxon>
        <taxon>Bacteria division WOR-3</taxon>
    </lineage>
</organism>
<evidence type="ECO:0000256" key="4">
    <source>
        <dbReference type="ARBA" id="ARBA00022714"/>
    </source>
</evidence>
<dbReference type="PANTHER" id="PTHR43513">
    <property type="entry name" value="DIHYDROOROTATE DEHYDROGENASE B (NAD(+)), ELECTRON TRANSFER SUBUNIT"/>
    <property type="match status" value="1"/>
</dbReference>
<sequence>MRPREANVVHVRRLAADIFSVWLRQPQVARAVRPGQFVNVAVGSGLGAVLRRPVSVADAHGEKLRLVFRVRGRGTDWMSRARAGDVWDLLGPLGRPALAPVAGRVLLCGGGVGIAPLLLLARSLSRNREVVALLGARSRRELILIPEFRRLGLRVRTATDNGDVGLRGTAADLLVGEVKDRCDRAVVYACGPKAMLADIMNRVSGLPVWGFVEERMGCGTGLCYCCALPANDGGYVRFCKEGPVVDLRRVRFDV</sequence>
<dbReference type="Gene3D" id="2.40.30.10">
    <property type="entry name" value="Translation factors"/>
    <property type="match status" value="1"/>
</dbReference>
<comment type="cofactor">
    <cofactor evidence="11">
        <name>FAD</name>
        <dbReference type="ChEBI" id="CHEBI:57692"/>
    </cofactor>
    <text evidence="11">Binds 1 FAD per subunit.</text>
</comment>
<dbReference type="InterPro" id="IPR017927">
    <property type="entry name" value="FAD-bd_FR_type"/>
</dbReference>
<keyword evidence="5 12" id="KW-0479">Metal-binding</keyword>
<dbReference type="GO" id="GO:0051537">
    <property type="term" value="F:2 iron, 2 sulfur cluster binding"/>
    <property type="evidence" value="ECO:0007669"/>
    <property type="project" value="UniProtKB-KW"/>
</dbReference>
<feature type="binding site" evidence="12">
    <location>
        <position position="239"/>
    </location>
    <ligand>
        <name>[2Fe-2S] cluster</name>
        <dbReference type="ChEBI" id="CHEBI:190135"/>
    </ligand>
</feature>
<name>A0A7C4GCZ5_UNCW3</name>
<comment type="caution">
    <text evidence="14">The sequence shown here is derived from an EMBL/GenBank/DDBJ whole genome shotgun (WGS) entry which is preliminary data.</text>
</comment>
<keyword evidence="9 12" id="KW-0411">Iron-sulfur</keyword>
<feature type="binding site" evidence="11">
    <location>
        <begin position="74"/>
        <end position="75"/>
    </location>
    <ligand>
        <name>FAD</name>
        <dbReference type="ChEBI" id="CHEBI:57692"/>
    </ligand>
</feature>
<feature type="binding site" evidence="12">
    <location>
        <position position="223"/>
    </location>
    <ligand>
        <name>[2Fe-2S] cluster</name>
        <dbReference type="ChEBI" id="CHEBI:190135"/>
    </ligand>
</feature>
<feature type="binding site" evidence="11">
    <location>
        <begin position="52"/>
        <end position="55"/>
    </location>
    <ligand>
        <name>FAD</name>
        <dbReference type="ChEBI" id="CHEBI:57692"/>
    </ligand>
</feature>
<dbReference type="InterPro" id="IPR012165">
    <property type="entry name" value="Cyt_c3_hydrogenase_gsu"/>
</dbReference>
<keyword evidence="7" id="KW-0249">Electron transport</keyword>
<dbReference type="AlphaFoldDB" id="A0A7C4GCZ5"/>
<dbReference type="Gene3D" id="3.40.50.80">
    <property type="entry name" value="Nucleotide-binding domain of ferredoxin-NADP reductase (FNR) module"/>
    <property type="match status" value="1"/>
</dbReference>
<feature type="binding site" evidence="12">
    <location>
        <position position="218"/>
    </location>
    <ligand>
        <name>[2Fe-2S] cluster</name>
        <dbReference type="ChEBI" id="CHEBI:190135"/>
    </ligand>
</feature>
<evidence type="ECO:0000256" key="2">
    <source>
        <dbReference type="ARBA" id="ARBA00022448"/>
    </source>
</evidence>
<dbReference type="PROSITE" id="PS51384">
    <property type="entry name" value="FAD_FR"/>
    <property type="match status" value="1"/>
</dbReference>
<reference evidence="14" key="1">
    <citation type="journal article" date="2020" name="mSystems">
        <title>Genome- and Community-Level Interaction Insights into Carbon Utilization and Element Cycling Functions of Hydrothermarchaeota in Hydrothermal Sediment.</title>
        <authorList>
            <person name="Zhou Z."/>
            <person name="Liu Y."/>
            <person name="Xu W."/>
            <person name="Pan J."/>
            <person name="Luo Z.H."/>
            <person name="Li M."/>
        </authorList>
    </citation>
    <scope>NUCLEOTIDE SEQUENCE [LARGE SCALE GENOMIC DNA]</scope>
    <source>
        <strain evidence="14">SpSt-488</strain>
    </source>
</reference>
<evidence type="ECO:0000256" key="7">
    <source>
        <dbReference type="ARBA" id="ARBA00022982"/>
    </source>
</evidence>
<dbReference type="InterPro" id="IPR017938">
    <property type="entry name" value="Riboflavin_synthase-like_b-brl"/>
</dbReference>
<dbReference type="SUPFAM" id="SSF52343">
    <property type="entry name" value="Ferredoxin reductase-like, C-terminal NADP-linked domain"/>
    <property type="match status" value="1"/>
</dbReference>